<dbReference type="Proteomes" id="UP001597079">
    <property type="component" value="Unassembled WGS sequence"/>
</dbReference>
<dbReference type="EMBL" id="JBHUCX010000020">
    <property type="protein sequence ID" value="MFD1674331.1"/>
    <property type="molecule type" value="Genomic_DNA"/>
</dbReference>
<organism evidence="1 2">
    <name type="scientific">Alicyclobacillus fodiniaquatilis</name>
    <dbReference type="NCBI Taxonomy" id="1661150"/>
    <lineage>
        <taxon>Bacteria</taxon>
        <taxon>Bacillati</taxon>
        <taxon>Bacillota</taxon>
        <taxon>Bacilli</taxon>
        <taxon>Bacillales</taxon>
        <taxon>Alicyclobacillaceae</taxon>
        <taxon>Alicyclobacillus</taxon>
    </lineage>
</organism>
<evidence type="ECO:0000313" key="1">
    <source>
        <dbReference type="EMBL" id="MFD1674331.1"/>
    </source>
</evidence>
<protein>
    <submittedName>
        <fullName evidence="1">Uncharacterized protein</fullName>
    </submittedName>
</protein>
<dbReference type="RefSeq" id="WP_377942204.1">
    <property type="nucleotide sequence ID" value="NZ_JBHUCX010000020.1"/>
</dbReference>
<evidence type="ECO:0000313" key="2">
    <source>
        <dbReference type="Proteomes" id="UP001597079"/>
    </source>
</evidence>
<accession>A0ABW4JF80</accession>
<reference evidence="2" key="1">
    <citation type="journal article" date="2019" name="Int. J. Syst. Evol. Microbiol.">
        <title>The Global Catalogue of Microorganisms (GCM) 10K type strain sequencing project: providing services to taxonomists for standard genome sequencing and annotation.</title>
        <authorList>
            <consortium name="The Broad Institute Genomics Platform"/>
            <consortium name="The Broad Institute Genome Sequencing Center for Infectious Disease"/>
            <person name="Wu L."/>
            <person name="Ma J."/>
        </authorList>
    </citation>
    <scope>NUCLEOTIDE SEQUENCE [LARGE SCALE GENOMIC DNA]</scope>
    <source>
        <strain evidence="2">CGMCC 1.12286</strain>
    </source>
</reference>
<proteinExistence type="predicted"/>
<keyword evidence="2" id="KW-1185">Reference proteome</keyword>
<name>A0ABW4JF80_9BACL</name>
<comment type="caution">
    <text evidence="1">The sequence shown here is derived from an EMBL/GenBank/DDBJ whole genome shotgun (WGS) entry which is preliminary data.</text>
</comment>
<sequence>MNKVLGNVIEGFTDSATVATKSIASTTLFDRQYQANSNMEKALSVQVPPSSSRTTTTDLLSTIKKHSRRIREQALSLSSAHSLNPHLYTLSDQVKPLKMKRVQYLKQSNVHLMAVI</sequence>
<gene>
    <name evidence="1" type="ORF">ACFSB2_06385</name>
</gene>